<comment type="caution">
    <text evidence="1">The sequence shown here is derived from an EMBL/GenBank/DDBJ whole genome shotgun (WGS) entry which is preliminary data.</text>
</comment>
<gene>
    <name evidence="1" type="ORF">FALBO_15730</name>
</gene>
<name>A0A8H4P2R4_9HYPO</name>
<reference evidence="1 2" key="1">
    <citation type="submission" date="2020-01" db="EMBL/GenBank/DDBJ databases">
        <title>Identification and distribution of gene clusters putatively required for synthesis of sphingolipid metabolism inhibitors in phylogenetically diverse species of the filamentous fungus Fusarium.</title>
        <authorList>
            <person name="Kim H.-S."/>
            <person name="Busman M."/>
            <person name="Brown D.W."/>
            <person name="Divon H."/>
            <person name="Uhlig S."/>
            <person name="Proctor R.H."/>
        </authorList>
    </citation>
    <scope>NUCLEOTIDE SEQUENCE [LARGE SCALE GENOMIC DNA]</scope>
    <source>
        <strain evidence="1 2">NRRL 20459</strain>
    </source>
</reference>
<keyword evidence="2" id="KW-1185">Reference proteome</keyword>
<evidence type="ECO:0000313" key="1">
    <source>
        <dbReference type="EMBL" id="KAF4454983.1"/>
    </source>
</evidence>
<dbReference type="AlphaFoldDB" id="A0A8H4P2R4"/>
<dbReference type="Proteomes" id="UP000554235">
    <property type="component" value="Unassembled WGS sequence"/>
</dbReference>
<sequence length="132" mass="14187">MENMTTSNCRRLTTLFWATEPYQPEHHCIPSPTRGVTKLLPAGLAPSVLESVAHSLQHLLHSHLTSPPPPLPINLFSSTPSLSINSRNSVIKTPSSSPASPLSPPCSLLHLRLNRQPPTYVAATMANVPDGG</sequence>
<dbReference type="EMBL" id="JAADYS010002773">
    <property type="protein sequence ID" value="KAF4454983.1"/>
    <property type="molecule type" value="Genomic_DNA"/>
</dbReference>
<evidence type="ECO:0000313" key="2">
    <source>
        <dbReference type="Proteomes" id="UP000554235"/>
    </source>
</evidence>
<proteinExistence type="predicted"/>
<protein>
    <submittedName>
        <fullName evidence="1">Uncharacterized protein</fullName>
    </submittedName>
</protein>
<accession>A0A8H4P2R4</accession>
<organism evidence="1 2">
    <name type="scientific">Fusarium albosuccineum</name>
    <dbReference type="NCBI Taxonomy" id="1237068"/>
    <lineage>
        <taxon>Eukaryota</taxon>
        <taxon>Fungi</taxon>
        <taxon>Dikarya</taxon>
        <taxon>Ascomycota</taxon>
        <taxon>Pezizomycotina</taxon>
        <taxon>Sordariomycetes</taxon>
        <taxon>Hypocreomycetidae</taxon>
        <taxon>Hypocreales</taxon>
        <taxon>Nectriaceae</taxon>
        <taxon>Fusarium</taxon>
        <taxon>Fusarium decemcellulare species complex</taxon>
    </lineage>
</organism>